<dbReference type="OrthoDB" id="5600360at2759"/>
<organism evidence="2 3">
    <name type="scientific">Thelohanellus kitauei</name>
    <name type="common">Myxosporean</name>
    <dbReference type="NCBI Taxonomy" id="669202"/>
    <lineage>
        <taxon>Eukaryota</taxon>
        <taxon>Metazoa</taxon>
        <taxon>Cnidaria</taxon>
        <taxon>Myxozoa</taxon>
        <taxon>Myxosporea</taxon>
        <taxon>Bivalvulida</taxon>
        <taxon>Platysporina</taxon>
        <taxon>Myxobolidae</taxon>
        <taxon>Thelohanellus</taxon>
    </lineage>
</organism>
<dbReference type="GO" id="GO:0003677">
    <property type="term" value="F:DNA binding"/>
    <property type="evidence" value="ECO:0007669"/>
    <property type="project" value="InterPro"/>
</dbReference>
<dbReference type="GO" id="GO:0005634">
    <property type="term" value="C:nucleus"/>
    <property type="evidence" value="ECO:0007669"/>
    <property type="project" value="InterPro"/>
</dbReference>
<dbReference type="Pfam" id="PF20144">
    <property type="entry name" value="TIG_SUH"/>
    <property type="match status" value="1"/>
</dbReference>
<evidence type="ECO:0000313" key="2">
    <source>
        <dbReference type="EMBL" id="KII74073.1"/>
    </source>
</evidence>
<dbReference type="InterPro" id="IPR038007">
    <property type="entry name" value="RBP-Jkappa_IPT"/>
</dbReference>
<gene>
    <name evidence="2" type="ORF">RF11_00059</name>
</gene>
<protein>
    <recommendedName>
        <fullName evidence="1">RBP-Jkappa IPT domain-containing protein</fullName>
    </recommendedName>
</protein>
<dbReference type="EMBL" id="JWZT01000567">
    <property type="protein sequence ID" value="KII74073.1"/>
    <property type="molecule type" value="Genomic_DNA"/>
</dbReference>
<dbReference type="Proteomes" id="UP000031668">
    <property type="component" value="Unassembled WGS sequence"/>
</dbReference>
<feature type="domain" description="RBP-Jkappa IPT" evidence="1">
    <location>
        <begin position="257"/>
        <end position="323"/>
    </location>
</feature>
<comment type="caution">
    <text evidence="2">The sequence shown here is derived from an EMBL/GenBank/DDBJ whole genome shotgun (WGS) entry which is preliminary data.</text>
</comment>
<dbReference type="InterPro" id="IPR037095">
    <property type="entry name" value="RBP-J/Cbf11_DNA-bd_sf"/>
</dbReference>
<reference evidence="2 3" key="1">
    <citation type="journal article" date="2014" name="Genome Biol. Evol.">
        <title>The genome of the myxosporean Thelohanellus kitauei shows adaptations to nutrient acquisition within its fish host.</title>
        <authorList>
            <person name="Yang Y."/>
            <person name="Xiong J."/>
            <person name="Zhou Z."/>
            <person name="Huo F."/>
            <person name="Miao W."/>
            <person name="Ran C."/>
            <person name="Liu Y."/>
            <person name="Zhang J."/>
            <person name="Feng J."/>
            <person name="Wang M."/>
            <person name="Wang M."/>
            <person name="Wang L."/>
            <person name="Yao B."/>
        </authorList>
    </citation>
    <scope>NUCLEOTIDE SEQUENCE [LARGE SCALE GENOMIC DNA]</scope>
    <source>
        <strain evidence="2">Wuqing</strain>
    </source>
</reference>
<name>A0A0C2JX76_THEKT</name>
<dbReference type="InterPro" id="IPR040159">
    <property type="entry name" value="CLS_fam"/>
</dbReference>
<dbReference type="AlphaFoldDB" id="A0A0C2JX76"/>
<dbReference type="PANTHER" id="PTHR10665">
    <property type="entry name" value="RECOMBINING BINDING PROTEIN SUPPRESSOR OF HAIRLESS"/>
    <property type="match status" value="1"/>
</dbReference>
<sequence>MNSDTCSYEEFFSSIKTVLKNYQESPESFTVNRISYMFPKVVQKSYGQEKRTLSQNSKFVNRSVFGMARKLRNQRAFGPILDDVCNFKSIHFNDDQQRYIRVVIQVRINHNEVTRKDGSTLGLFPTEYAHMLTTRDISLQQAIVSLLPQTHVDKVERSEDRAADDFISYGDTIRLLSPPSKISLPDLVLLRYKRLFIKLKATIKPENNREIELPESACWSVVATGNIETTYIEPNNFSLIVTPTPKVIRIEEIKGYIKVLEIYGSGFTPDLVVFVGEYRTDKTLMSCAVPDELVERMTSEKIERLPIFMIKPNGLIYLTNTDYFL</sequence>
<dbReference type="Gene3D" id="2.60.40.1450">
    <property type="entry name" value="LAG1, DNA binding domain"/>
    <property type="match status" value="1"/>
</dbReference>
<dbReference type="Gene3D" id="2.60.40.10">
    <property type="entry name" value="Immunoglobulins"/>
    <property type="match status" value="1"/>
</dbReference>
<dbReference type="GO" id="GO:0001228">
    <property type="term" value="F:DNA-binding transcription activator activity, RNA polymerase II-specific"/>
    <property type="evidence" value="ECO:0007669"/>
    <property type="project" value="InterPro"/>
</dbReference>
<keyword evidence="3" id="KW-1185">Reference proteome</keyword>
<evidence type="ECO:0000259" key="1">
    <source>
        <dbReference type="Pfam" id="PF20144"/>
    </source>
</evidence>
<evidence type="ECO:0000313" key="3">
    <source>
        <dbReference type="Proteomes" id="UP000031668"/>
    </source>
</evidence>
<dbReference type="InterPro" id="IPR013783">
    <property type="entry name" value="Ig-like_fold"/>
</dbReference>
<accession>A0A0C2JX76</accession>
<proteinExistence type="predicted"/>